<sequence>MVFLDFAALLLDWHRGIHNACRSSPVPLHVHWAVHSTAHVLVTLSLGGALKLDLSHLPVSLLTASQCHAAQVTISSRIWLSTLSTVPRSRPHSNMQGYSTSKSERKYVELLYRASTKYSNWNPEVEVGDWGHITAPSSSWPFSRGRGGIFVKEGNIYEDGLAERYDVPQPAEYGGDALEGVTWLVSQNAGEPDRTHDVASSTPALASCRI</sequence>
<dbReference type="AlphaFoldDB" id="A0A401GUY0"/>
<dbReference type="EMBL" id="BFAD01000008">
    <property type="protein sequence ID" value="GBE85989.1"/>
    <property type="molecule type" value="Genomic_DNA"/>
</dbReference>
<evidence type="ECO:0000313" key="1">
    <source>
        <dbReference type="EMBL" id="GBE85989.1"/>
    </source>
</evidence>
<gene>
    <name evidence="1" type="ORF">SCP_0805130</name>
</gene>
<name>A0A401GUY0_9APHY</name>
<dbReference type="STRING" id="139825.A0A401GUY0"/>
<dbReference type="InParanoid" id="A0A401GUY0"/>
<reference evidence="1 2" key="1">
    <citation type="journal article" date="2018" name="Sci. Rep.">
        <title>Genome sequence of the cauliflower mushroom Sparassis crispa (Hanabiratake) and its association with beneficial usage.</title>
        <authorList>
            <person name="Kiyama R."/>
            <person name="Furutani Y."/>
            <person name="Kawaguchi K."/>
            <person name="Nakanishi T."/>
        </authorList>
    </citation>
    <scope>NUCLEOTIDE SEQUENCE [LARGE SCALE GENOMIC DNA]</scope>
</reference>
<keyword evidence="2" id="KW-1185">Reference proteome</keyword>
<dbReference type="RefSeq" id="XP_027616902.1">
    <property type="nucleotide sequence ID" value="XM_027761101.1"/>
</dbReference>
<organism evidence="1 2">
    <name type="scientific">Sparassis crispa</name>
    <dbReference type="NCBI Taxonomy" id="139825"/>
    <lineage>
        <taxon>Eukaryota</taxon>
        <taxon>Fungi</taxon>
        <taxon>Dikarya</taxon>
        <taxon>Basidiomycota</taxon>
        <taxon>Agaricomycotina</taxon>
        <taxon>Agaricomycetes</taxon>
        <taxon>Polyporales</taxon>
        <taxon>Sparassidaceae</taxon>
        <taxon>Sparassis</taxon>
    </lineage>
</organism>
<proteinExistence type="predicted"/>
<dbReference type="Proteomes" id="UP000287166">
    <property type="component" value="Unassembled WGS sequence"/>
</dbReference>
<protein>
    <submittedName>
        <fullName evidence="1">Uncharacterized protein</fullName>
    </submittedName>
</protein>
<accession>A0A401GUY0</accession>
<dbReference type="OrthoDB" id="2803529at2759"/>
<comment type="caution">
    <text evidence="1">The sequence shown here is derived from an EMBL/GenBank/DDBJ whole genome shotgun (WGS) entry which is preliminary data.</text>
</comment>
<evidence type="ECO:0000313" key="2">
    <source>
        <dbReference type="Proteomes" id="UP000287166"/>
    </source>
</evidence>
<dbReference type="GeneID" id="38782906"/>